<dbReference type="InterPro" id="IPR019734">
    <property type="entry name" value="TPR_rpt"/>
</dbReference>
<keyword evidence="5" id="KW-1185">Reference proteome</keyword>
<protein>
    <submittedName>
        <fullName evidence="4">Tetratricopeptide repeat protein</fullName>
    </submittedName>
</protein>
<proteinExistence type="predicted"/>
<dbReference type="PROSITE" id="PS50005">
    <property type="entry name" value="TPR"/>
    <property type="match status" value="1"/>
</dbReference>
<dbReference type="GO" id="GO:0046813">
    <property type="term" value="P:receptor-mediated virion attachment to host cell"/>
    <property type="evidence" value="ECO:0007669"/>
    <property type="project" value="TreeGrafter"/>
</dbReference>
<organism evidence="4 5">
    <name type="scientific">Thermoleptolyngbya sichuanensis A183</name>
    <dbReference type="NCBI Taxonomy" id="2737172"/>
    <lineage>
        <taxon>Bacteria</taxon>
        <taxon>Bacillati</taxon>
        <taxon>Cyanobacteriota</taxon>
        <taxon>Cyanophyceae</taxon>
        <taxon>Oculatellales</taxon>
        <taxon>Oculatellaceae</taxon>
        <taxon>Thermoleptolyngbya</taxon>
        <taxon>Thermoleptolyngbya sichuanensis</taxon>
    </lineage>
</organism>
<dbReference type="InterPro" id="IPR050498">
    <property type="entry name" value="Ycf3"/>
</dbReference>
<dbReference type="GO" id="GO:0009279">
    <property type="term" value="C:cell outer membrane"/>
    <property type="evidence" value="ECO:0007669"/>
    <property type="project" value="TreeGrafter"/>
</dbReference>
<evidence type="ECO:0000256" key="1">
    <source>
        <dbReference type="ARBA" id="ARBA00022737"/>
    </source>
</evidence>
<keyword evidence="2 3" id="KW-0802">TPR repeat</keyword>
<dbReference type="KEGG" id="theu:HPC62_20900"/>
<evidence type="ECO:0000256" key="2">
    <source>
        <dbReference type="ARBA" id="ARBA00022803"/>
    </source>
</evidence>
<dbReference type="SUPFAM" id="SSF48452">
    <property type="entry name" value="TPR-like"/>
    <property type="match status" value="2"/>
</dbReference>
<dbReference type="PANTHER" id="PTHR44858">
    <property type="entry name" value="TETRATRICOPEPTIDE REPEAT PROTEIN 6"/>
    <property type="match status" value="1"/>
</dbReference>
<dbReference type="SMART" id="SM00028">
    <property type="entry name" value="TPR"/>
    <property type="match status" value="5"/>
</dbReference>
<gene>
    <name evidence="4" type="ORF">HPC62_20900</name>
</gene>
<dbReference type="EMBL" id="CP053661">
    <property type="protein sequence ID" value="QKD84305.1"/>
    <property type="molecule type" value="Genomic_DNA"/>
</dbReference>
<evidence type="ECO:0000256" key="3">
    <source>
        <dbReference type="PROSITE-ProRule" id="PRU00339"/>
    </source>
</evidence>
<reference evidence="4 5" key="1">
    <citation type="submission" date="2020-05" db="EMBL/GenBank/DDBJ databases">
        <title>Complete genome sequence of of a novel Thermoleptolyngbya strain isolated from hot springs of Ganzi, Sichuan China.</title>
        <authorList>
            <person name="Tang J."/>
            <person name="Daroch M."/>
            <person name="Li L."/>
            <person name="Waleron K."/>
            <person name="Waleron M."/>
            <person name="Waleron M."/>
        </authorList>
    </citation>
    <scope>NUCLEOTIDE SEQUENCE [LARGE SCALE GENOMIC DNA]</scope>
    <source>
        <strain evidence="4 5">PKUAC-SCTA183</strain>
    </source>
</reference>
<dbReference type="PANTHER" id="PTHR44858:SF1">
    <property type="entry name" value="UDP-N-ACETYLGLUCOSAMINE--PEPTIDE N-ACETYLGLUCOSAMINYLTRANSFERASE SPINDLY-RELATED"/>
    <property type="match status" value="1"/>
</dbReference>
<evidence type="ECO:0000313" key="4">
    <source>
        <dbReference type="EMBL" id="QKD84305.1"/>
    </source>
</evidence>
<sequence length="471" mass="51398">MNTLNSLSSSRRGWLLAAVGLSATSAVLWFTQAGGPALNRLGDRPSRHLDAPYRYPFFVSTSGSATARLEQEIAHFQERVRQMPAQSVAQGLEQSALALGYLKMARLTGQSHWYLLADQTAQEALRSMPEHPEAIAVLARVAEARHDFDQALALAVQLDGSKEALSVQAAVHLARGNLVAAAEAGDRLVDQTLSPAAFTQQALVRAAQGDDEGALQSFQYALEVEEAGDLGSAARTRTLLGRFYYERGQLDLARGLYHEALRILPSYLPARLNLAQLALRQGRYGLAAQYYRQVEDMGSAATVYEPLVQRGQARLKPLQHQPAQAEIHWANAELQLRQTLAETSADSSAFGFGHRRDLARLLLERGRPEDTAEALALMEAEVKQRRDADTLDTYAWALAQMGRWQEAREVVQAAIALGTRDAALCDRAAQIEEALGNPAQAAAYRQQMLEIDPQFDQNARHAAGLGIGLGG</sequence>
<evidence type="ECO:0000313" key="5">
    <source>
        <dbReference type="Proteomes" id="UP000505210"/>
    </source>
</evidence>
<name>A0A6M8BPQ8_9CYAN</name>
<dbReference type="InterPro" id="IPR011990">
    <property type="entry name" value="TPR-like_helical_dom_sf"/>
</dbReference>
<keyword evidence="1" id="KW-0677">Repeat</keyword>
<dbReference type="RefSeq" id="WP_172358350.1">
    <property type="nucleotide sequence ID" value="NZ_CP053661.1"/>
</dbReference>
<feature type="repeat" description="TPR" evidence="3">
    <location>
        <begin position="234"/>
        <end position="267"/>
    </location>
</feature>
<dbReference type="Pfam" id="PF13432">
    <property type="entry name" value="TPR_16"/>
    <property type="match status" value="2"/>
</dbReference>
<accession>A0A6M8BPQ8</accession>
<dbReference type="AlphaFoldDB" id="A0A6M8BPQ8"/>
<dbReference type="Proteomes" id="UP000505210">
    <property type="component" value="Chromosome"/>
</dbReference>
<dbReference type="Gene3D" id="1.25.40.10">
    <property type="entry name" value="Tetratricopeptide repeat domain"/>
    <property type="match status" value="3"/>
</dbReference>